<dbReference type="InterPro" id="IPR008979">
    <property type="entry name" value="Galactose-bd-like_sf"/>
</dbReference>
<feature type="binding site" description="covalent" evidence="7">
    <location>
        <position position="823"/>
    </location>
    <ligand>
        <name>heme c</name>
        <dbReference type="ChEBI" id="CHEBI:61717"/>
    </ligand>
</feature>
<evidence type="ECO:0000256" key="2">
    <source>
        <dbReference type="ARBA" id="ARBA00022617"/>
    </source>
</evidence>
<dbReference type="Proteomes" id="UP000199226">
    <property type="component" value="Unassembled WGS sequence"/>
</dbReference>
<dbReference type="InterPro" id="IPR029062">
    <property type="entry name" value="Class_I_gatase-like"/>
</dbReference>
<dbReference type="AlphaFoldDB" id="A0A1G9TWV1"/>
<dbReference type="Pfam" id="PF00034">
    <property type="entry name" value="Cytochrom_C"/>
    <property type="match status" value="1"/>
</dbReference>
<dbReference type="Pfam" id="PF07995">
    <property type="entry name" value="GSDH"/>
    <property type="match status" value="1"/>
</dbReference>
<reference evidence="12" key="1">
    <citation type="submission" date="2016-10" db="EMBL/GenBank/DDBJ databases">
        <authorList>
            <person name="Varghese N."/>
            <person name="Submissions S."/>
        </authorList>
    </citation>
    <scope>NUCLEOTIDE SEQUENCE [LARGE SCALE GENOMIC DNA]</scope>
    <source>
        <strain evidence="12">DSM 24536</strain>
    </source>
</reference>
<dbReference type="Gene3D" id="2.60.40.10">
    <property type="entry name" value="Immunoglobulins"/>
    <property type="match status" value="1"/>
</dbReference>
<accession>A0A1G9TWV1</accession>
<dbReference type="SUPFAM" id="SSF46626">
    <property type="entry name" value="Cytochrome c"/>
    <property type="match status" value="1"/>
</dbReference>
<keyword evidence="6 7" id="KW-0408">Iron</keyword>
<gene>
    <name evidence="11" type="ORF">SAMN05421813_11471</name>
</gene>
<dbReference type="Pfam" id="PF18911">
    <property type="entry name" value="PKD_4"/>
    <property type="match status" value="1"/>
</dbReference>
<dbReference type="InterPro" id="IPR011042">
    <property type="entry name" value="6-blade_b-propeller_TolB-like"/>
</dbReference>
<dbReference type="InterPro" id="IPR012938">
    <property type="entry name" value="Glc/Sorbosone_DH"/>
</dbReference>
<dbReference type="InterPro" id="IPR005084">
    <property type="entry name" value="CBM6"/>
</dbReference>
<dbReference type="InterPro" id="IPR006584">
    <property type="entry name" value="Cellulose-bd_IV"/>
</dbReference>
<evidence type="ECO:0000256" key="1">
    <source>
        <dbReference type="ARBA" id="ARBA00022448"/>
    </source>
</evidence>
<protein>
    <submittedName>
        <fullName evidence="11">Cytochrome c</fullName>
    </submittedName>
</protein>
<evidence type="ECO:0000256" key="6">
    <source>
        <dbReference type="ARBA" id="ARBA00023004"/>
    </source>
</evidence>
<keyword evidence="12" id="KW-1185">Reference proteome</keyword>
<dbReference type="Gene3D" id="3.40.50.880">
    <property type="match status" value="1"/>
</dbReference>
<dbReference type="CDD" id="cd00146">
    <property type="entry name" value="PKD"/>
    <property type="match status" value="1"/>
</dbReference>
<dbReference type="SUPFAM" id="SSF50952">
    <property type="entry name" value="Soluble quinoprotein glucose dehydrogenase"/>
    <property type="match status" value="1"/>
</dbReference>
<evidence type="ECO:0000259" key="8">
    <source>
        <dbReference type="PROSITE" id="PS50093"/>
    </source>
</evidence>
<feature type="domain" description="Cytochrome c" evidence="9">
    <location>
        <begin position="739"/>
        <end position="845"/>
    </location>
</feature>
<dbReference type="GO" id="GO:0020037">
    <property type="term" value="F:heme binding"/>
    <property type="evidence" value="ECO:0007669"/>
    <property type="project" value="InterPro"/>
</dbReference>
<dbReference type="PRINTS" id="PR00606">
    <property type="entry name" value="CYTCHROMECID"/>
</dbReference>
<dbReference type="GO" id="GO:0009055">
    <property type="term" value="F:electron transfer activity"/>
    <property type="evidence" value="ECO:0007669"/>
    <property type="project" value="InterPro"/>
</dbReference>
<feature type="binding site" description="covalent" evidence="7">
    <location>
        <position position="774"/>
    </location>
    <ligand>
        <name>heme c</name>
        <dbReference type="ChEBI" id="CHEBI:61717"/>
    </ligand>
</feature>
<proteinExistence type="predicted"/>
<evidence type="ECO:0000256" key="3">
    <source>
        <dbReference type="ARBA" id="ARBA00022723"/>
    </source>
</evidence>
<dbReference type="PROSITE" id="PS51257">
    <property type="entry name" value="PROKAR_LIPOPROTEIN"/>
    <property type="match status" value="1"/>
</dbReference>
<evidence type="ECO:0000256" key="4">
    <source>
        <dbReference type="ARBA" id="ARBA00022729"/>
    </source>
</evidence>
<dbReference type="SMART" id="SM00606">
    <property type="entry name" value="CBD_IV"/>
    <property type="match status" value="1"/>
</dbReference>
<evidence type="ECO:0000313" key="12">
    <source>
        <dbReference type="Proteomes" id="UP000199226"/>
    </source>
</evidence>
<keyword evidence="4" id="KW-0732">Signal</keyword>
<dbReference type="RefSeq" id="WP_090704884.1">
    <property type="nucleotide sequence ID" value="NZ_FNHH01000014.1"/>
</dbReference>
<dbReference type="EMBL" id="FNHH01000014">
    <property type="protein sequence ID" value="SDM52240.1"/>
    <property type="molecule type" value="Genomic_DNA"/>
</dbReference>
<dbReference type="InterPro" id="IPR036909">
    <property type="entry name" value="Cyt_c-like_dom_sf"/>
</dbReference>
<dbReference type="SMART" id="SM00089">
    <property type="entry name" value="PKD"/>
    <property type="match status" value="1"/>
</dbReference>
<evidence type="ECO:0000256" key="5">
    <source>
        <dbReference type="ARBA" id="ARBA00022982"/>
    </source>
</evidence>
<dbReference type="InterPro" id="IPR009056">
    <property type="entry name" value="Cyt_c-like_dom"/>
</dbReference>
<keyword evidence="1" id="KW-0813">Transport</keyword>
<dbReference type="InterPro" id="IPR011041">
    <property type="entry name" value="Quinoprot_gluc/sorb_DH_b-prop"/>
</dbReference>
<feature type="binding site" description="covalent" evidence="7">
    <location>
        <position position="778"/>
    </location>
    <ligand>
        <name>heme c</name>
        <dbReference type="ChEBI" id="CHEBI:61717"/>
    </ligand>
</feature>
<dbReference type="CDD" id="cd04084">
    <property type="entry name" value="CBM6_xylanase-like"/>
    <property type="match status" value="1"/>
</dbReference>
<dbReference type="InterPro" id="IPR013783">
    <property type="entry name" value="Ig-like_fold"/>
</dbReference>
<keyword evidence="5" id="KW-0249">Electron transport</keyword>
<dbReference type="PANTHER" id="PTHR19328">
    <property type="entry name" value="HEDGEHOG-INTERACTING PROTEIN"/>
    <property type="match status" value="1"/>
</dbReference>
<dbReference type="SUPFAM" id="SSF49785">
    <property type="entry name" value="Galactose-binding domain-like"/>
    <property type="match status" value="1"/>
</dbReference>
<dbReference type="PANTHER" id="PTHR19328:SF75">
    <property type="entry name" value="ALDOSE SUGAR DEHYDROGENASE YLII"/>
    <property type="match status" value="1"/>
</dbReference>
<evidence type="ECO:0000256" key="7">
    <source>
        <dbReference type="PIRSR" id="PIRSR602324-1"/>
    </source>
</evidence>
<feature type="domain" description="CBM6" evidence="10">
    <location>
        <begin position="900"/>
        <end position="1026"/>
    </location>
</feature>
<evidence type="ECO:0000313" key="11">
    <source>
        <dbReference type="EMBL" id="SDM52240.1"/>
    </source>
</evidence>
<keyword evidence="2 7" id="KW-0349">Heme</keyword>
<keyword evidence="3 7" id="KW-0479">Metal-binding</keyword>
<dbReference type="OrthoDB" id="9816308at2"/>
<dbReference type="PROSITE" id="PS51007">
    <property type="entry name" value="CYTC"/>
    <property type="match status" value="1"/>
</dbReference>
<dbReference type="Gene3D" id="2.120.10.30">
    <property type="entry name" value="TolB, C-terminal domain"/>
    <property type="match status" value="1"/>
</dbReference>
<dbReference type="PROSITE" id="PS51175">
    <property type="entry name" value="CBM6"/>
    <property type="match status" value="1"/>
</dbReference>
<dbReference type="SUPFAM" id="SSF49299">
    <property type="entry name" value="PKD domain"/>
    <property type="match status" value="1"/>
</dbReference>
<dbReference type="InterPro" id="IPR002324">
    <property type="entry name" value="Cyt_c_ID"/>
</dbReference>
<comment type="PTM">
    <text evidence="7">Binds 1 heme c group covalently per subunit.</text>
</comment>
<sequence length="1030" mass="115821">MKHYILLLLVLIIGSCSPTKKSIKILYFSTDSNNQNAGKLKNAAMKNGWKIIVTKNKQYFHEDSLSKMDAVFLPFTSLNEMGYQELPALRRYLEAGRGGIVTIQDTALVQTQWPWLQSWEERKDDTEWLQDNGWIARMKPDFSEEDLRQTISRKLSNNKIPDYAGIKTLNVPDSSRYTRTVLVQGLDEPMGMAILPNNDVLLAERKGSLKIYNRLTKQIKTISNFNVFSGIEDGLLGLATDPKFSENHWIYFYYAVAGDRSVNRLSRFELFGDSLVQTSEKVLLEIPTQRKYCCHSAGYISFDADGLLYLSTGDNTNAEETEGYTPVDERPGRALADDQATAANTNDLRGKILRIRPLDNGSYAIPKGNLFPEGNPKGRPEIYVMGSRNPYRFSVDRKNNYLYWGDVGPDTKVPGQDGELMSYDEINQARKPGFYGWPYFLGNNEAFPKYDYATKTEGAKKDPLNPVNDSPNNTGERVLPVAQPAMIWYGKKTSKHFPVLGNGGASAMAGPVYYSDLFPNAPYKLHDYYNGKLFIYEWIRGWIMAVTLDEHGNYLRMEPFLKHYNFKAPVDMQFSNDGALYVLEYGTNWFSRNTDARLVRIEFVEGNRNPVAEIEIDKQYGASPLAVQFSGKKTLDHDLTDKLTYTWTIENKQLHGVTAVHTFTSPGVYNVTLTVTDDKGGRGLATSQVFVGNTPPEVRIETGANRSFYWDNSILDYNVVIKDKEDKAINQEKINVSYGYIARGKDVAVVLTQKQNSGSLKYLKGQQLAATLDCKSCHSLDKASVGPSYFAIAERYTGKYGIAASLSDKIIQGGGGVWGERAMIPHPALSKDDASEIVNYILSLTDKSAIKRPLDDAVVLSDHIGKGTEGSYLLNVSYTDQGANGIEPLQSRSHITLKNPYVQAEDFDDGNVRVATNTTAFLSYARAINHSTYISFNQIDLTHIKQLKYRAEPQSGGDIEVRLDKPDGPLISAIKIPPGIAKDPESWKEFRSDLNETKGVHDLYFVFKAQGEKKQNLFNLDWIYFSNERK</sequence>
<organism evidence="11 12">
    <name type="scientific">Daejeonella rubra</name>
    <dbReference type="NCBI Taxonomy" id="990371"/>
    <lineage>
        <taxon>Bacteria</taxon>
        <taxon>Pseudomonadati</taxon>
        <taxon>Bacteroidota</taxon>
        <taxon>Sphingobacteriia</taxon>
        <taxon>Sphingobacteriales</taxon>
        <taxon>Sphingobacteriaceae</taxon>
        <taxon>Daejeonella</taxon>
    </lineage>
</organism>
<dbReference type="STRING" id="990371.SAMN05421813_11471"/>
<dbReference type="PROSITE" id="PS50093">
    <property type="entry name" value="PKD"/>
    <property type="match status" value="1"/>
</dbReference>
<feature type="domain" description="PKD" evidence="8">
    <location>
        <begin position="610"/>
        <end position="691"/>
    </location>
</feature>
<dbReference type="GO" id="GO:0030246">
    <property type="term" value="F:carbohydrate binding"/>
    <property type="evidence" value="ECO:0007669"/>
    <property type="project" value="InterPro"/>
</dbReference>
<evidence type="ECO:0000259" key="9">
    <source>
        <dbReference type="PROSITE" id="PS51007"/>
    </source>
</evidence>
<dbReference type="InterPro" id="IPR022409">
    <property type="entry name" value="PKD/Chitinase_dom"/>
</dbReference>
<evidence type="ECO:0000259" key="10">
    <source>
        <dbReference type="PROSITE" id="PS51175"/>
    </source>
</evidence>
<dbReference type="GO" id="GO:0005506">
    <property type="term" value="F:iron ion binding"/>
    <property type="evidence" value="ECO:0007669"/>
    <property type="project" value="InterPro"/>
</dbReference>
<dbReference type="InterPro" id="IPR000601">
    <property type="entry name" value="PKD_dom"/>
</dbReference>
<dbReference type="Gene3D" id="2.60.120.260">
    <property type="entry name" value="Galactose-binding domain-like"/>
    <property type="match status" value="1"/>
</dbReference>
<name>A0A1G9TWV1_9SPHI</name>
<dbReference type="Gene3D" id="1.10.760.10">
    <property type="entry name" value="Cytochrome c-like domain"/>
    <property type="match status" value="1"/>
</dbReference>
<dbReference type="InterPro" id="IPR035986">
    <property type="entry name" value="PKD_dom_sf"/>
</dbReference>
<dbReference type="Pfam" id="PF03422">
    <property type="entry name" value="CBM_6"/>
    <property type="match status" value="1"/>
</dbReference>